<dbReference type="PROSITE" id="PS51156">
    <property type="entry name" value="ELM2"/>
    <property type="match status" value="1"/>
</dbReference>
<evidence type="ECO:0000256" key="7">
    <source>
        <dbReference type="ARBA" id="ARBA00022833"/>
    </source>
</evidence>
<evidence type="ECO:0000256" key="2">
    <source>
        <dbReference type="ARBA" id="ARBA00022491"/>
    </source>
</evidence>
<dbReference type="Gene3D" id="3.30.50.10">
    <property type="entry name" value="Erythroid Transcription Factor GATA-1, subunit A"/>
    <property type="match status" value="1"/>
</dbReference>
<dbReference type="GO" id="GO:0003682">
    <property type="term" value="F:chromatin binding"/>
    <property type="evidence" value="ECO:0007669"/>
    <property type="project" value="InterPro"/>
</dbReference>
<dbReference type="CDD" id="cd00202">
    <property type="entry name" value="ZnF_GATA"/>
    <property type="match status" value="1"/>
</dbReference>
<keyword evidence="9" id="KW-0007">Acetylation</keyword>
<proteinExistence type="predicted"/>
<evidence type="ECO:0000256" key="11">
    <source>
        <dbReference type="ARBA" id="ARBA00023125"/>
    </source>
</evidence>
<keyword evidence="8" id="KW-0832">Ubl conjugation</keyword>
<keyword evidence="3" id="KW-1017">Isopeptide bond</keyword>
<dbReference type="PROSITE" id="PS50114">
    <property type="entry name" value="GATA_ZN_FINGER_2"/>
    <property type="match status" value="1"/>
</dbReference>
<feature type="region of interest" description="Disordered" evidence="15">
    <location>
        <begin position="1030"/>
        <end position="1067"/>
    </location>
</feature>
<feature type="compositionally biased region" description="Low complexity" evidence="15">
    <location>
        <begin position="1326"/>
        <end position="1343"/>
    </location>
</feature>
<name>A0A0V1E1T6_TRIPS</name>
<feature type="domain" description="GATA-type" evidence="16">
    <location>
        <begin position="512"/>
        <end position="568"/>
    </location>
</feature>
<keyword evidence="6 14" id="KW-0863">Zinc-finger</keyword>
<evidence type="ECO:0000256" key="1">
    <source>
        <dbReference type="ARBA" id="ARBA00004123"/>
    </source>
</evidence>
<feature type="domain" description="SANT" evidence="19">
    <location>
        <begin position="402"/>
        <end position="454"/>
    </location>
</feature>
<dbReference type="SMART" id="SM00717">
    <property type="entry name" value="SANT"/>
    <property type="match status" value="1"/>
</dbReference>
<dbReference type="PANTHER" id="PTHR13859">
    <property type="entry name" value="ATROPHIN-RELATED"/>
    <property type="match status" value="1"/>
</dbReference>
<evidence type="ECO:0000259" key="19">
    <source>
        <dbReference type="PROSITE" id="PS51293"/>
    </source>
</evidence>
<dbReference type="SUPFAM" id="SSF46689">
    <property type="entry name" value="Homeodomain-like"/>
    <property type="match status" value="1"/>
</dbReference>
<feature type="compositionally biased region" description="Basic and acidic residues" evidence="15">
    <location>
        <begin position="569"/>
        <end position="578"/>
    </location>
</feature>
<evidence type="ECO:0000259" key="17">
    <source>
        <dbReference type="PROSITE" id="PS51038"/>
    </source>
</evidence>
<dbReference type="CDD" id="cd11661">
    <property type="entry name" value="SANT_MTA3_like"/>
    <property type="match status" value="1"/>
</dbReference>
<dbReference type="Gene3D" id="1.10.10.60">
    <property type="entry name" value="Homeodomain-like"/>
    <property type="match status" value="1"/>
</dbReference>
<feature type="non-terminal residue" evidence="20">
    <location>
        <position position="1"/>
    </location>
</feature>
<feature type="domain" description="ELM2" evidence="18">
    <location>
        <begin position="294"/>
        <end position="398"/>
    </location>
</feature>
<keyword evidence="5" id="KW-0479">Metal-binding</keyword>
<evidence type="ECO:0000313" key="21">
    <source>
        <dbReference type="Proteomes" id="UP000054632"/>
    </source>
</evidence>
<dbReference type="FunFam" id="1.10.10.60:FF:000012">
    <property type="entry name" value="Metastasis-associated 1 family, member 3"/>
    <property type="match status" value="1"/>
</dbReference>
<dbReference type="InterPro" id="IPR000949">
    <property type="entry name" value="ELM2_dom"/>
</dbReference>
<gene>
    <name evidence="20" type="primary">Rere</name>
    <name evidence="20" type="ORF">T4A_12768</name>
</gene>
<feature type="compositionally biased region" description="Basic and acidic residues" evidence="15">
    <location>
        <begin position="1030"/>
        <end position="1046"/>
    </location>
</feature>
<evidence type="ECO:0000256" key="9">
    <source>
        <dbReference type="ARBA" id="ARBA00022990"/>
    </source>
</evidence>
<feature type="region of interest" description="Disordered" evidence="15">
    <location>
        <begin position="569"/>
        <end position="753"/>
    </location>
</feature>
<keyword evidence="10" id="KW-0805">Transcription regulation</keyword>
<evidence type="ECO:0000259" key="16">
    <source>
        <dbReference type="PROSITE" id="PS50114"/>
    </source>
</evidence>
<organism evidence="20 21">
    <name type="scientific">Trichinella pseudospiralis</name>
    <name type="common">Parasitic roundworm</name>
    <dbReference type="NCBI Taxonomy" id="6337"/>
    <lineage>
        <taxon>Eukaryota</taxon>
        <taxon>Metazoa</taxon>
        <taxon>Ecdysozoa</taxon>
        <taxon>Nematoda</taxon>
        <taxon>Enoplea</taxon>
        <taxon>Dorylaimia</taxon>
        <taxon>Trichinellida</taxon>
        <taxon>Trichinellidae</taxon>
        <taxon>Trichinella</taxon>
    </lineage>
</organism>
<dbReference type="InterPro" id="IPR017884">
    <property type="entry name" value="SANT_dom"/>
</dbReference>
<dbReference type="Gene3D" id="4.10.1240.50">
    <property type="match status" value="1"/>
</dbReference>
<dbReference type="InterPro" id="IPR002951">
    <property type="entry name" value="Atrophin-like"/>
</dbReference>
<evidence type="ECO:0000256" key="6">
    <source>
        <dbReference type="ARBA" id="ARBA00022771"/>
    </source>
</evidence>
<keyword evidence="13" id="KW-0539">Nucleus</keyword>
<comment type="subcellular location">
    <subcellularLocation>
        <location evidence="1">Nucleus</location>
    </subcellularLocation>
</comment>
<keyword evidence="11" id="KW-0238">DNA-binding</keyword>
<evidence type="ECO:0000256" key="5">
    <source>
        <dbReference type="ARBA" id="ARBA00022723"/>
    </source>
</evidence>
<dbReference type="SMART" id="SM00401">
    <property type="entry name" value="ZnF_GATA"/>
    <property type="match status" value="1"/>
</dbReference>
<feature type="compositionally biased region" description="Basic residues" evidence="15">
    <location>
        <begin position="458"/>
        <end position="467"/>
    </location>
</feature>
<evidence type="ECO:0000313" key="20">
    <source>
        <dbReference type="EMBL" id="KRY67773.1"/>
    </source>
</evidence>
<dbReference type="GO" id="GO:0008270">
    <property type="term" value="F:zinc ion binding"/>
    <property type="evidence" value="ECO:0007669"/>
    <property type="project" value="UniProtKB-KW"/>
</dbReference>
<dbReference type="PROSITE" id="PS51038">
    <property type="entry name" value="BAH"/>
    <property type="match status" value="1"/>
</dbReference>
<evidence type="ECO:0000256" key="14">
    <source>
        <dbReference type="PROSITE-ProRule" id="PRU00094"/>
    </source>
</evidence>
<dbReference type="SMART" id="SM01189">
    <property type="entry name" value="ELM2"/>
    <property type="match status" value="1"/>
</dbReference>
<dbReference type="Pfam" id="PF03154">
    <property type="entry name" value="Atrophin-1"/>
    <property type="match status" value="1"/>
</dbReference>
<dbReference type="Pfam" id="PF00249">
    <property type="entry name" value="Myb_DNA-binding"/>
    <property type="match status" value="1"/>
</dbReference>
<dbReference type="InterPro" id="IPR000679">
    <property type="entry name" value="Znf_GATA"/>
</dbReference>
<reference evidence="20 21" key="1">
    <citation type="submission" date="2015-01" db="EMBL/GenBank/DDBJ databases">
        <title>Evolution of Trichinella species and genotypes.</title>
        <authorList>
            <person name="Korhonen P.K."/>
            <person name="Edoardo P."/>
            <person name="Giuseppe L.R."/>
            <person name="Gasser R.B."/>
        </authorList>
    </citation>
    <scope>NUCLEOTIDE SEQUENCE [LARGE SCALE GENOMIC DNA]</scope>
    <source>
        <strain evidence="20">ISS13</strain>
    </source>
</reference>
<dbReference type="Pfam" id="PF00320">
    <property type="entry name" value="GATA"/>
    <property type="match status" value="1"/>
</dbReference>
<keyword evidence="2" id="KW-0678">Repressor</keyword>
<feature type="region of interest" description="Disordered" evidence="15">
    <location>
        <begin position="458"/>
        <end position="495"/>
    </location>
</feature>
<dbReference type="InterPro" id="IPR013088">
    <property type="entry name" value="Znf_NHR/GATA"/>
</dbReference>
<dbReference type="InterPro" id="IPR001005">
    <property type="entry name" value="SANT/Myb"/>
</dbReference>
<evidence type="ECO:0000256" key="12">
    <source>
        <dbReference type="ARBA" id="ARBA00023163"/>
    </source>
</evidence>
<feature type="domain" description="BAH" evidence="17">
    <location>
        <begin position="153"/>
        <end position="293"/>
    </location>
</feature>
<dbReference type="SMART" id="SM00439">
    <property type="entry name" value="BAH"/>
    <property type="match status" value="1"/>
</dbReference>
<evidence type="ECO:0000259" key="18">
    <source>
        <dbReference type="PROSITE" id="PS51156"/>
    </source>
</evidence>
<feature type="compositionally biased region" description="Basic residues" evidence="15">
    <location>
        <begin position="658"/>
        <end position="671"/>
    </location>
</feature>
<accession>A0A0V1E1T6</accession>
<evidence type="ECO:0000256" key="3">
    <source>
        <dbReference type="ARBA" id="ARBA00022499"/>
    </source>
</evidence>
<keyword evidence="4" id="KW-0597">Phosphoprotein</keyword>
<feature type="compositionally biased region" description="Low complexity" evidence="15">
    <location>
        <begin position="1049"/>
        <end position="1067"/>
    </location>
</feature>
<keyword evidence="12" id="KW-0804">Transcription</keyword>
<dbReference type="SUPFAM" id="SSF57716">
    <property type="entry name" value="Glucocorticoid receptor-like (DNA-binding domain)"/>
    <property type="match status" value="1"/>
</dbReference>
<dbReference type="InterPro" id="IPR001025">
    <property type="entry name" value="BAH_dom"/>
</dbReference>
<dbReference type="Proteomes" id="UP000054632">
    <property type="component" value="Unassembled WGS sequence"/>
</dbReference>
<dbReference type="Pfam" id="PF01448">
    <property type="entry name" value="ELM2"/>
    <property type="match status" value="1"/>
</dbReference>
<dbReference type="EMBL" id="JYDR01000128">
    <property type="protein sequence ID" value="KRY67773.1"/>
    <property type="molecule type" value="Genomic_DNA"/>
</dbReference>
<dbReference type="InterPro" id="IPR043151">
    <property type="entry name" value="BAH_sf"/>
</dbReference>
<sequence>LCCTTKKPMRSNRMLLLFWQAQYFNSNHPKLLHKEQAINMANKVVATSRDEVDELTAKGILEAETVFYPSQSSGSNQKLRCGQLYRNVQTSEYVCFISHDSVLYVPGGDAIKELWLWRKGRIDDHTQLLDWLDSIYPWGSGSSKRYLITVSALAGWAKDCVYLDSQRPDQPYYIASIQAFKMTKRDQLNVLVKWYYRPCELPELVYDSLLQERLSEEHCLALDDANPEGVVKENREIFISDAVDTYSVAALRGKSHVQHYKEISSAREFQPHPDHFYYILGYNPETNRLATIQGEIRVGLTYQARLPEYKSDNDSCEEEEAARETLVWAPNRIADSDLVVFLQAARSMAAFAGMCDSGSTEDGCLAAARDQITINAFNALHRNDYDTGKALQELVKNPLPLSADKRWSEEETKKFVKGLKQYGKNFFKIRKELLPHKQTADLVEYYYLWKKYPSALHQRPRARHRRAQTSVLRRVKPNGSSRAASRPTSSEFLDLSSASENECDSDESNSKDSSVYACHHCYTTNSKNWHHAGKERTLLCTECRLHFKKYGELRPVVRPRTPPSVLFKPVKEELEEMNHTGGIRTRRSNKDYGSAASRRHAVTPTAAELEKTRHAGSSRASCNGNNDKPLGPKSPSSASTSSTSSSITAAELPETKVKLPRAKGGGKKRKVEKTSPALSTVDATVSAGTKRSTKKSQATGTAEPTGTTDSTTSESNNNGAAASDNDDITPDHSSSVSSPPLSNDRSATPKKLAPSIEESIDCVVRGSLSANSPKWKSSISNGDTAVKPENSSPNLSTILPVENAEQQLQLIKTNEKATIKATAPDVSTAVVSTDALSPPPLTTTVTTATTTTAASVLVTVKREHSVTPISSPLAMTSTSQQLQSELTSSHVNVLKEPSSLVLSGLLSRSSAASIPAHSLCQNSQAVCTTTSAITSAACSVIKETVMLLKEQQPNEQIDSEDDIDYNGSVLPAAKEPEPKIDDGTECHRSANAIFRRHWYRGSSNSCSRTDLIFVPLPDSPLAKKRQKEAALRRQTEIKEEKKERHAQYLSSSTSTTLTTTSAPTNLTVTTPSTGLHATASPFGTGLPNNFNMLPMTTFHASSHDLPALQRLKEYASAAASACTPGSPSFHQAALLDPVLQYRILSGLYGPAEKERLEQELRERQHDLIKRDYELSKSLFSLSSTAPLSHQQAAAAGNIGLPGVSPMAGGDARQMLGGFPGQFSPVNSAQAMAAAAAAAAAAAGSAGAAGSNAASLPLNVIDQATLDRVQTDRLLHERMQLERLAQLYPSNPMLRIEIDRLSAALSAIATQHHTHSHTHSHTHLHIHPSSASSSGAPESTTTSSIAATPHPQLWGAGATAFPTAAEQLMQQYSTLFRPTPGALTALDNGVGASHLMASVPGLPPPGLNMHAATVLDPLAAERLQQLQQEHMQRHMLLERDRLMTAQQQVAMQHNEMMRVAYWAILVHLALLVVCCDLTDLHLRSLSNFLFMTIVDCD</sequence>
<evidence type="ECO:0000256" key="4">
    <source>
        <dbReference type="ARBA" id="ARBA00022553"/>
    </source>
</evidence>
<feature type="compositionally biased region" description="Basic residues" evidence="15">
    <location>
        <begin position="1311"/>
        <end position="1325"/>
    </location>
</feature>
<dbReference type="GO" id="GO:0043565">
    <property type="term" value="F:sequence-specific DNA binding"/>
    <property type="evidence" value="ECO:0007669"/>
    <property type="project" value="InterPro"/>
</dbReference>
<evidence type="ECO:0000256" key="10">
    <source>
        <dbReference type="ARBA" id="ARBA00023015"/>
    </source>
</evidence>
<dbReference type="Gene3D" id="2.30.30.490">
    <property type="match status" value="1"/>
</dbReference>
<feature type="compositionally biased region" description="Low complexity" evidence="15">
    <location>
        <begin position="634"/>
        <end position="650"/>
    </location>
</feature>
<evidence type="ECO:0000256" key="8">
    <source>
        <dbReference type="ARBA" id="ARBA00022843"/>
    </source>
</evidence>
<dbReference type="GO" id="GO:0003714">
    <property type="term" value="F:transcription corepressor activity"/>
    <property type="evidence" value="ECO:0007669"/>
    <property type="project" value="TreeGrafter"/>
</dbReference>
<keyword evidence="7" id="KW-0862">Zinc</keyword>
<evidence type="ECO:0000256" key="15">
    <source>
        <dbReference type="SAM" id="MobiDB-lite"/>
    </source>
</evidence>
<feature type="region of interest" description="Disordered" evidence="15">
    <location>
        <begin position="1308"/>
        <end position="1344"/>
    </location>
</feature>
<feature type="compositionally biased region" description="Polar residues" evidence="15">
    <location>
        <begin position="478"/>
        <end position="491"/>
    </location>
</feature>
<dbReference type="PANTHER" id="PTHR13859:SF11">
    <property type="entry name" value="GRUNGE, ISOFORM J"/>
    <property type="match status" value="1"/>
</dbReference>
<dbReference type="Pfam" id="PF01426">
    <property type="entry name" value="BAH"/>
    <property type="match status" value="1"/>
</dbReference>
<evidence type="ECO:0000256" key="13">
    <source>
        <dbReference type="ARBA" id="ARBA00023242"/>
    </source>
</evidence>
<dbReference type="GO" id="GO:0005634">
    <property type="term" value="C:nucleus"/>
    <property type="evidence" value="ECO:0007669"/>
    <property type="project" value="UniProtKB-SubCell"/>
</dbReference>
<comment type="caution">
    <text evidence="20">The sequence shown here is derived from an EMBL/GenBank/DDBJ whole genome shotgun (WGS) entry which is preliminary data.</text>
</comment>
<dbReference type="PROSITE" id="PS51293">
    <property type="entry name" value="SANT"/>
    <property type="match status" value="1"/>
</dbReference>
<feature type="region of interest" description="Disordered" evidence="15">
    <location>
        <begin position="770"/>
        <end position="793"/>
    </location>
</feature>
<feature type="compositionally biased region" description="Low complexity" evidence="15">
    <location>
        <begin position="698"/>
        <end position="723"/>
    </location>
</feature>
<protein>
    <submittedName>
        <fullName evidence="20">Arginine-glutamic acid dipeptide repeats protein</fullName>
    </submittedName>
</protein>
<feature type="compositionally biased region" description="Polar residues" evidence="15">
    <location>
        <begin position="676"/>
        <end position="690"/>
    </location>
</feature>
<feature type="compositionally biased region" description="Low complexity" evidence="15">
    <location>
        <begin position="731"/>
        <end position="746"/>
    </location>
</feature>
<dbReference type="InterPro" id="IPR009057">
    <property type="entry name" value="Homeodomain-like_sf"/>
</dbReference>